<organism evidence="2 3">
    <name type="scientific">Candidatus Syntropharchaeum butanivorans</name>
    <dbReference type="NCBI Taxonomy" id="1839936"/>
    <lineage>
        <taxon>Archaea</taxon>
        <taxon>Methanobacteriati</taxon>
        <taxon>Methanobacteriota</taxon>
        <taxon>Stenosarchaea group</taxon>
        <taxon>Methanomicrobia</taxon>
        <taxon>Methanosarcinales</taxon>
        <taxon>ANME-2 cluster</taxon>
        <taxon>Candidatus Syntropharchaeum</taxon>
    </lineage>
</organism>
<dbReference type="Gene3D" id="1.10.10.10">
    <property type="entry name" value="Winged helix-like DNA-binding domain superfamily/Winged helix DNA-binding domain"/>
    <property type="match status" value="1"/>
</dbReference>
<evidence type="ECO:0000313" key="1">
    <source>
        <dbReference type="EMBL" id="HEC57904.1"/>
    </source>
</evidence>
<dbReference type="STRING" id="1839936.SBU_000905"/>
<dbReference type="Proteomes" id="UP000185779">
    <property type="component" value="Unassembled WGS sequence"/>
</dbReference>
<evidence type="ECO:0000313" key="3">
    <source>
        <dbReference type="Proteomes" id="UP000185779"/>
    </source>
</evidence>
<protein>
    <submittedName>
        <fullName evidence="2">Uncharacterized protein</fullName>
    </submittedName>
</protein>
<dbReference type="PATRIC" id="fig|1839936.3.peg.913"/>
<dbReference type="EMBL" id="LYOR01000003">
    <property type="protein sequence ID" value="OFV66363.1"/>
    <property type="molecule type" value="Genomic_DNA"/>
</dbReference>
<accession>A0A1F2P5A5</accession>
<dbReference type="EMBL" id="DRIE01000139">
    <property type="protein sequence ID" value="HEC57904.1"/>
    <property type="molecule type" value="Genomic_DNA"/>
</dbReference>
<evidence type="ECO:0000313" key="2">
    <source>
        <dbReference type="EMBL" id="OFV66363.1"/>
    </source>
</evidence>
<proteinExistence type="predicted"/>
<name>A0A1F2P5A5_9EURY</name>
<sequence length="125" mass="14365">MKCSRCGIGMGEEDAYELEGERVCEDCFLDAQMPQHPCDPLAQSVADRFGRISPDELLEEQREVYEFIKERGKVTPAEILNRFGMREGDLRQIFIVLRRLKLVKGQKIDGEICYVPYEYQGQGGE</sequence>
<reference evidence="2 3" key="1">
    <citation type="submission" date="2016-05" db="EMBL/GenBank/DDBJ databases">
        <title>Microbial consortia oxidize butane by reversing methanogenesis.</title>
        <authorList>
            <person name="Laso-Perez R."/>
            <person name="Richter M."/>
            <person name="Wegener G."/>
            <person name="Musat F."/>
        </authorList>
    </citation>
    <scope>NUCLEOTIDE SEQUENCE [LARGE SCALE GENOMIC DNA]</scope>
    <source>
        <strain evidence="2">BOX1</strain>
    </source>
</reference>
<comment type="caution">
    <text evidence="2">The sequence shown here is derived from an EMBL/GenBank/DDBJ whole genome shotgun (WGS) entry which is preliminary data.</text>
</comment>
<keyword evidence="3" id="KW-1185">Reference proteome</keyword>
<dbReference type="InterPro" id="IPR036388">
    <property type="entry name" value="WH-like_DNA-bd_sf"/>
</dbReference>
<gene>
    <name evidence="1" type="ORF">ENI32_08585</name>
    <name evidence="2" type="ORF">SBU_000905</name>
</gene>
<dbReference type="AlphaFoldDB" id="A0A1F2P5A5"/>
<reference evidence="1" key="2">
    <citation type="journal article" date="2020" name="mSystems">
        <title>Genome- and Community-Level Interaction Insights into Carbon Utilization and Element Cycling Functions of Hydrothermarchaeota in Hydrothermal Sediment.</title>
        <authorList>
            <person name="Zhou Z."/>
            <person name="Liu Y."/>
            <person name="Xu W."/>
            <person name="Pan J."/>
            <person name="Luo Z.H."/>
            <person name="Li M."/>
        </authorList>
    </citation>
    <scope>NUCLEOTIDE SEQUENCE [LARGE SCALE GENOMIC DNA]</scope>
    <source>
        <strain evidence="1">HyVt-386</strain>
    </source>
</reference>
<dbReference type="Proteomes" id="UP000885936">
    <property type="component" value="Unassembled WGS sequence"/>
</dbReference>